<dbReference type="InterPro" id="IPR041682">
    <property type="entry name" value="AAA_14"/>
</dbReference>
<proteinExistence type="predicted"/>
<gene>
    <name evidence="3" type="ORF">UFOPK3772_00915</name>
</gene>
<dbReference type="SUPFAM" id="SSF52540">
    <property type="entry name" value="P-loop containing nucleoside triphosphate hydrolases"/>
    <property type="match status" value="1"/>
</dbReference>
<evidence type="ECO:0000259" key="1">
    <source>
        <dbReference type="Pfam" id="PF13173"/>
    </source>
</evidence>
<dbReference type="Pfam" id="PF13173">
    <property type="entry name" value="AAA_14"/>
    <property type="match status" value="1"/>
</dbReference>
<dbReference type="AlphaFoldDB" id="A0A6J7JCH8"/>
<dbReference type="InterPro" id="IPR025420">
    <property type="entry name" value="DUF4143"/>
</dbReference>
<name>A0A6J7JCH8_9ZZZZ</name>
<feature type="domain" description="DUF4143" evidence="2">
    <location>
        <begin position="181"/>
        <end position="339"/>
    </location>
</feature>
<dbReference type="PANTHER" id="PTHR43566:SF2">
    <property type="entry name" value="DUF4143 DOMAIN-CONTAINING PROTEIN"/>
    <property type="match status" value="1"/>
</dbReference>
<dbReference type="Pfam" id="PF13635">
    <property type="entry name" value="DUF4143"/>
    <property type="match status" value="1"/>
</dbReference>
<feature type="domain" description="AAA" evidence="1">
    <location>
        <begin position="2"/>
        <end position="114"/>
    </location>
</feature>
<evidence type="ECO:0000259" key="2">
    <source>
        <dbReference type="Pfam" id="PF13635"/>
    </source>
</evidence>
<accession>A0A6J7JCH8</accession>
<dbReference type="PANTHER" id="PTHR43566">
    <property type="entry name" value="CONSERVED PROTEIN"/>
    <property type="match status" value="1"/>
</dbReference>
<sequence>MQGARQVGKSTLVRQVLGERDVRVLSLDSAALCNAAKSDPDAFVRQSDRLLVIDEVQRVPELVRAMKDSVDEDRRPGRFLITGSANLLELPGTQESLAGRAATVVLYGLSQGEIAGKREDFVDLLLAGDTSAAARRDGTLTREDYLEILCAGSFPEPLTRQGRRRNAWFDNYVARVVSADARDVSKLAHLDRLPTLMQLLAANNSGELVKARLASDAEIPETSLTSYVDLLETLYLIHVLPAWGNNLTKRVVGRPKVSLLDTGLAARLNNVTPRAMQPGAVSDAAGGLFEAFATGEVRRQLGWAETEARMFHFRDRDGIEVDVVLETSDRRVAGLEMKSVGSVGASDFTGLRFLRDKLGSRFAMGVVLHTGRKAVPFGERLWALPYSALWA</sequence>
<reference evidence="3" key="1">
    <citation type="submission" date="2020-05" db="EMBL/GenBank/DDBJ databases">
        <authorList>
            <person name="Chiriac C."/>
            <person name="Salcher M."/>
            <person name="Ghai R."/>
            <person name="Kavagutti S V."/>
        </authorList>
    </citation>
    <scope>NUCLEOTIDE SEQUENCE</scope>
</reference>
<organism evidence="3">
    <name type="scientific">freshwater metagenome</name>
    <dbReference type="NCBI Taxonomy" id="449393"/>
    <lineage>
        <taxon>unclassified sequences</taxon>
        <taxon>metagenomes</taxon>
        <taxon>ecological metagenomes</taxon>
    </lineage>
</organism>
<dbReference type="InterPro" id="IPR027417">
    <property type="entry name" value="P-loop_NTPase"/>
</dbReference>
<protein>
    <submittedName>
        <fullName evidence="3">Unannotated protein</fullName>
    </submittedName>
</protein>
<evidence type="ECO:0000313" key="3">
    <source>
        <dbReference type="EMBL" id="CAB4940890.1"/>
    </source>
</evidence>
<dbReference type="EMBL" id="CAFBNE010000020">
    <property type="protein sequence ID" value="CAB4940890.1"/>
    <property type="molecule type" value="Genomic_DNA"/>
</dbReference>